<reference evidence="1" key="1">
    <citation type="submission" date="2022-07" db="EMBL/GenBank/DDBJ databases">
        <title>Genome Sequence of Leucocoprinus birnbaumii.</title>
        <authorList>
            <person name="Buettner E."/>
        </authorList>
    </citation>
    <scope>NUCLEOTIDE SEQUENCE</scope>
    <source>
        <strain evidence="1">VT141</strain>
    </source>
</reference>
<keyword evidence="2" id="KW-1185">Reference proteome</keyword>
<evidence type="ECO:0000313" key="1">
    <source>
        <dbReference type="EMBL" id="KAJ3570577.1"/>
    </source>
</evidence>
<name>A0AAD5YSY4_9AGAR</name>
<dbReference type="Proteomes" id="UP001213000">
    <property type="component" value="Unassembled WGS sequence"/>
</dbReference>
<dbReference type="EMBL" id="JANIEX010000230">
    <property type="protein sequence ID" value="KAJ3570577.1"/>
    <property type="molecule type" value="Genomic_DNA"/>
</dbReference>
<gene>
    <name evidence="1" type="ORF">NP233_g4307</name>
</gene>
<comment type="caution">
    <text evidence="1">The sequence shown here is derived from an EMBL/GenBank/DDBJ whole genome shotgun (WGS) entry which is preliminary data.</text>
</comment>
<sequence>MQADQEIGDQLPRNVAQFCRLFPPGTRLCRIFNRSTGTFLDVRPNLNVVNSHVPQVVCETNFLVIVYSIISCRCFNHPVNPENVGVQYWLITPYDNGQALVPVPKDGELIVRYLTPSTDETEVPLTVSPFPVSWIILPTSRCPEGNPENAYKIPKGIYEQWNCIISWPHFANKAALTYRGNISVPDQQTQLLSRGDYKPDHLWWFWTIQFIRYQQMESITPVLLPNSPLSVLGHRFNVNDNDSEHSDGFRVPRGFV</sequence>
<organism evidence="1 2">
    <name type="scientific">Leucocoprinus birnbaumii</name>
    <dbReference type="NCBI Taxonomy" id="56174"/>
    <lineage>
        <taxon>Eukaryota</taxon>
        <taxon>Fungi</taxon>
        <taxon>Dikarya</taxon>
        <taxon>Basidiomycota</taxon>
        <taxon>Agaricomycotina</taxon>
        <taxon>Agaricomycetes</taxon>
        <taxon>Agaricomycetidae</taxon>
        <taxon>Agaricales</taxon>
        <taxon>Agaricineae</taxon>
        <taxon>Agaricaceae</taxon>
        <taxon>Leucocoprinus</taxon>
    </lineage>
</organism>
<proteinExistence type="predicted"/>
<protein>
    <submittedName>
        <fullName evidence="1">Uncharacterized protein</fullName>
    </submittedName>
</protein>
<evidence type="ECO:0000313" key="2">
    <source>
        <dbReference type="Proteomes" id="UP001213000"/>
    </source>
</evidence>
<dbReference type="AlphaFoldDB" id="A0AAD5YSY4"/>
<accession>A0AAD5YSY4</accession>